<dbReference type="Gene3D" id="3.40.50.20">
    <property type="match status" value="1"/>
</dbReference>
<feature type="region of interest" description="Disordered" evidence="3">
    <location>
        <begin position="215"/>
        <end position="244"/>
    </location>
</feature>
<dbReference type="EMBL" id="BAAALV010000007">
    <property type="protein sequence ID" value="GAA1921501.1"/>
    <property type="molecule type" value="Genomic_DNA"/>
</dbReference>
<reference evidence="6" key="1">
    <citation type="journal article" date="2019" name="Int. J. Syst. Evol. Microbiol.">
        <title>The Global Catalogue of Microorganisms (GCM) 10K type strain sequencing project: providing services to taxonomists for standard genome sequencing and annotation.</title>
        <authorList>
            <consortium name="The Broad Institute Genomics Platform"/>
            <consortium name="The Broad Institute Genome Sequencing Center for Infectious Disease"/>
            <person name="Wu L."/>
            <person name="Ma J."/>
        </authorList>
    </citation>
    <scope>NUCLEOTIDE SEQUENCE [LARGE SCALE GENOMIC DNA]</scope>
    <source>
        <strain evidence="6">JCM 13316</strain>
    </source>
</reference>
<dbReference type="Pfam" id="PF17836">
    <property type="entry name" value="PglD_N"/>
    <property type="match status" value="1"/>
</dbReference>
<evidence type="ECO:0000313" key="6">
    <source>
        <dbReference type="Proteomes" id="UP001500784"/>
    </source>
</evidence>
<dbReference type="PANTHER" id="PTHR43300:SF7">
    <property type="entry name" value="UDP-N-ACETYLBACILLOSAMINE N-ACETYLTRANSFERASE"/>
    <property type="match status" value="1"/>
</dbReference>
<dbReference type="CDD" id="cd03360">
    <property type="entry name" value="LbH_AT_putative"/>
    <property type="match status" value="1"/>
</dbReference>
<dbReference type="InterPro" id="IPR020019">
    <property type="entry name" value="AcTrfase_PglD-like"/>
</dbReference>
<dbReference type="InterPro" id="IPR041561">
    <property type="entry name" value="PglD_N"/>
</dbReference>
<feature type="domain" description="PglD N-terminal" evidence="4">
    <location>
        <begin position="8"/>
        <end position="58"/>
    </location>
</feature>
<dbReference type="Proteomes" id="UP001500784">
    <property type="component" value="Unassembled WGS sequence"/>
</dbReference>
<comment type="caution">
    <text evidence="5">The sequence shown here is derived from an EMBL/GenBank/DDBJ whole genome shotgun (WGS) entry which is preliminary data.</text>
</comment>
<dbReference type="PANTHER" id="PTHR43300">
    <property type="entry name" value="ACETYLTRANSFERASE"/>
    <property type="match status" value="1"/>
</dbReference>
<dbReference type="InterPro" id="IPR011004">
    <property type="entry name" value="Trimer_LpxA-like_sf"/>
</dbReference>
<feature type="compositionally biased region" description="Pro residues" evidence="3">
    <location>
        <begin position="221"/>
        <end position="232"/>
    </location>
</feature>
<evidence type="ECO:0000256" key="3">
    <source>
        <dbReference type="SAM" id="MobiDB-lite"/>
    </source>
</evidence>
<evidence type="ECO:0000313" key="5">
    <source>
        <dbReference type="EMBL" id="GAA1921501.1"/>
    </source>
</evidence>
<dbReference type="PROSITE" id="PS00101">
    <property type="entry name" value="HEXAPEP_TRANSFERASES"/>
    <property type="match status" value="1"/>
</dbReference>
<evidence type="ECO:0000256" key="2">
    <source>
        <dbReference type="ARBA" id="ARBA00022737"/>
    </source>
</evidence>
<accession>A0ABP5ASQ9</accession>
<proteinExistence type="predicted"/>
<dbReference type="InterPro" id="IPR018357">
    <property type="entry name" value="Hexapep_transf_CS"/>
</dbReference>
<evidence type="ECO:0000256" key="1">
    <source>
        <dbReference type="ARBA" id="ARBA00022679"/>
    </source>
</evidence>
<protein>
    <submittedName>
        <fullName evidence="5">Acetyltransferase</fullName>
    </submittedName>
</protein>
<dbReference type="NCBIfam" id="TIGR03570">
    <property type="entry name" value="NeuD_NnaD"/>
    <property type="match status" value="1"/>
</dbReference>
<evidence type="ECO:0000259" key="4">
    <source>
        <dbReference type="Pfam" id="PF17836"/>
    </source>
</evidence>
<keyword evidence="2" id="KW-0677">Repeat</keyword>
<gene>
    <name evidence="5" type="ORF">GCM10009688_28140</name>
</gene>
<sequence>MSTPAPALLLLGAGGLAREVLAAVRRTEEWRVIGFLDDDPSLHSAKVDGVPVLGGLDTAGDYPGCRFLACAGSGSARASMVQALASAGVAEDRFAVFVDRGAYLTEGCTVGAGSIILAGTVLTAAVTVGRHTAVMPNCTLTHDDVLEDYATLAAGVCLGGGVHVGPGAYLGMGATVRQGVRLGAGTVVGMGAAVLRDVPGGQTWAGVPARELRRAGTRPPAAVPPAAVPPAAVPGAAASWEDQR</sequence>
<dbReference type="InterPro" id="IPR050179">
    <property type="entry name" value="Trans_hexapeptide_repeat"/>
</dbReference>
<organism evidence="5 6">
    <name type="scientific">Arthrobacter gandavensis</name>
    <dbReference type="NCBI Taxonomy" id="169960"/>
    <lineage>
        <taxon>Bacteria</taxon>
        <taxon>Bacillati</taxon>
        <taxon>Actinomycetota</taxon>
        <taxon>Actinomycetes</taxon>
        <taxon>Micrococcales</taxon>
        <taxon>Micrococcaceae</taxon>
        <taxon>Arthrobacter</taxon>
    </lineage>
</organism>
<name>A0ABP5ASQ9_9MICC</name>
<dbReference type="RefSeq" id="WP_152228681.1">
    <property type="nucleotide sequence ID" value="NZ_BAAALV010000007.1"/>
</dbReference>
<keyword evidence="6" id="KW-1185">Reference proteome</keyword>
<dbReference type="SUPFAM" id="SSF51161">
    <property type="entry name" value="Trimeric LpxA-like enzymes"/>
    <property type="match status" value="1"/>
</dbReference>
<keyword evidence="1" id="KW-0808">Transferase</keyword>
<dbReference type="Gene3D" id="2.160.10.10">
    <property type="entry name" value="Hexapeptide repeat proteins"/>
    <property type="match status" value="1"/>
</dbReference>